<comment type="subcellular location">
    <subcellularLocation>
        <location evidence="1">Nucleus</location>
    </subcellularLocation>
</comment>
<feature type="domain" description="TF-B3" evidence="6">
    <location>
        <begin position="1"/>
        <end position="41"/>
    </location>
</feature>
<proteinExistence type="predicted"/>
<dbReference type="InterPro" id="IPR015300">
    <property type="entry name" value="DNA-bd_pseudobarrel_sf"/>
</dbReference>
<keyword evidence="3" id="KW-0238">DNA-binding</keyword>
<evidence type="ECO:0000313" key="7">
    <source>
        <dbReference type="EMBL" id="MCD7452603.1"/>
    </source>
</evidence>
<evidence type="ECO:0000256" key="2">
    <source>
        <dbReference type="ARBA" id="ARBA00023015"/>
    </source>
</evidence>
<evidence type="ECO:0000256" key="5">
    <source>
        <dbReference type="ARBA" id="ARBA00023242"/>
    </source>
</evidence>
<keyword evidence="2" id="KW-0805">Transcription regulation</keyword>
<name>A0ABS8S0R7_DATST</name>
<protein>
    <recommendedName>
        <fullName evidence="6">TF-B3 domain-containing protein</fullName>
    </recommendedName>
</protein>
<dbReference type="EMBL" id="JACEIK010000217">
    <property type="protein sequence ID" value="MCD7452603.1"/>
    <property type="molecule type" value="Genomic_DNA"/>
</dbReference>
<evidence type="ECO:0000256" key="3">
    <source>
        <dbReference type="ARBA" id="ARBA00023125"/>
    </source>
</evidence>
<gene>
    <name evidence="7" type="ORF">HAX54_017582</name>
</gene>
<keyword evidence="8" id="KW-1185">Reference proteome</keyword>
<reference evidence="7 8" key="1">
    <citation type="journal article" date="2021" name="BMC Genomics">
        <title>Datura genome reveals duplications of psychoactive alkaloid biosynthetic genes and high mutation rate following tissue culture.</title>
        <authorList>
            <person name="Rajewski A."/>
            <person name="Carter-House D."/>
            <person name="Stajich J."/>
            <person name="Litt A."/>
        </authorList>
    </citation>
    <scope>NUCLEOTIDE SEQUENCE [LARGE SCALE GENOMIC DNA]</scope>
    <source>
        <strain evidence="7">AR-01</strain>
    </source>
</reference>
<keyword evidence="4" id="KW-0804">Transcription</keyword>
<evidence type="ECO:0000256" key="1">
    <source>
        <dbReference type="ARBA" id="ARBA00004123"/>
    </source>
</evidence>
<sequence>MSLLDANGWEKFIEDNNVELGDFFIFDYNGSEFDFKLLGRSGCEKKGVGGLRLAVNVEEEGEMNTEHLKGVEPKEKNWANDSNNNSFYNDTDKDYMVEEEDDENEDKEYKVVVEEDKEEIEKISRSKHRYVEEEEEEDNNERAGTFEKKEPQCKAGCKKAIASKMRDRHDYFGADIFKSGRATQPQNPYFVAKIRSYRGDEVFVPVDVVRDNKLELPSCITIRDLLAENLRQNSRLGKMVEYG</sequence>
<dbReference type="InterPro" id="IPR003340">
    <property type="entry name" value="B3_DNA-bd"/>
</dbReference>
<dbReference type="SUPFAM" id="SSF101936">
    <property type="entry name" value="DNA-binding pseudobarrel domain"/>
    <property type="match status" value="1"/>
</dbReference>
<dbReference type="PANTHER" id="PTHR31920">
    <property type="entry name" value="B3 DOMAIN-CONTAINING"/>
    <property type="match status" value="1"/>
</dbReference>
<dbReference type="PANTHER" id="PTHR31920:SF135">
    <property type="entry name" value="B3 DOMAIN-CONTAINING PROTEIN OS03G0621600-RELATED"/>
    <property type="match status" value="1"/>
</dbReference>
<dbReference type="PROSITE" id="PS50863">
    <property type="entry name" value="B3"/>
    <property type="match status" value="1"/>
</dbReference>
<evidence type="ECO:0000259" key="6">
    <source>
        <dbReference type="PROSITE" id="PS50863"/>
    </source>
</evidence>
<dbReference type="Proteomes" id="UP000823775">
    <property type="component" value="Unassembled WGS sequence"/>
</dbReference>
<dbReference type="Gene3D" id="2.40.330.10">
    <property type="entry name" value="DNA-binding pseudobarrel domain"/>
    <property type="match status" value="1"/>
</dbReference>
<comment type="caution">
    <text evidence="7">The sequence shown here is derived from an EMBL/GenBank/DDBJ whole genome shotgun (WGS) entry which is preliminary data.</text>
</comment>
<accession>A0ABS8S0R7</accession>
<dbReference type="InterPro" id="IPR050655">
    <property type="entry name" value="Plant_B3_domain"/>
</dbReference>
<evidence type="ECO:0000313" key="8">
    <source>
        <dbReference type="Proteomes" id="UP000823775"/>
    </source>
</evidence>
<evidence type="ECO:0000256" key="4">
    <source>
        <dbReference type="ARBA" id="ARBA00023163"/>
    </source>
</evidence>
<organism evidence="7 8">
    <name type="scientific">Datura stramonium</name>
    <name type="common">Jimsonweed</name>
    <name type="synonym">Common thornapple</name>
    <dbReference type="NCBI Taxonomy" id="4076"/>
    <lineage>
        <taxon>Eukaryota</taxon>
        <taxon>Viridiplantae</taxon>
        <taxon>Streptophyta</taxon>
        <taxon>Embryophyta</taxon>
        <taxon>Tracheophyta</taxon>
        <taxon>Spermatophyta</taxon>
        <taxon>Magnoliopsida</taxon>
        <taxon>eudicotyledons</taxon>
        <taxon>Gunneridae</taxon>
        <taxon>Pentapetalae</taxon>
        <taxon>asterids</taxon>
        <taxon>lamiids</taxon>
        <taxon>Solanales</taxon>
        <taxon>Solanaceae</taxon>
        <taxon>Solanoideae</taxon>
        <taxon>Datureae</taxon>
        <taxon>Datura</taxon>
    </lineage>
</organism>
<keyword evidence="5" id="KW-0539">Nucleus</keyword>